<feature type="region of interest" description="Disordered" evidence="1">
    <location>
        <begin position="89"/>
        <end position="126"/>
    </location>
</feature>
<proteinExistence type="predicted"/>
<evidence type="ECO:0000313" key="3">
    <source>
        <dbReference type="RefSeq" id="XP_030891082.1"/>
    </source>
</evidence>
<organism evidence="2 3">
    <name type="scientific">Leptonychotes weddellii</name>
    <name type="common">Weddell seal</name>
    <name type="synonym">Otaria weddellii</name>
    <dbReference type="NCBI Taxonomy" id="9713"/>
    <lineage>
        <taxon>Eukaryota</taxon>
        <taxon>Metazoa</taxon>
        <taxon>Chordata</taxon>
        <taxon>Craniata</taxon>
        <taxon>Vertebrata</taxon>
        <taxon>Euteleostomi</taxon>
        <taxon>Mammalia</taxon>
        <taxon>Eutheria</taxon>
        <taxon>Laurasiatheria</taxon>
        <taxon>Carnivora</taxon>
        <taxon>Caniformia</taxon>
        <taxon>Pinnipedia</taxon>
        <taxon>Phocidae</taxon>
        <taxon>Monachinae</taxon>
        <taxon>Lobodontini</taxon>
        <taxon>Leptonychotes</taxon>
    </lineage>
</organism>
<dbReference type="AlphaFoldDB" id="A0A7F8RCC2"/>
<accession>A0A7F8RCC2</accession>
<sequence length="155" mass="16455">MQGPGAALLRSAGELGVAHQGSAAWYCQEDGRTSSPAPWPWACHSEFRPPETLPWPGPASTCPEGFCAGDKGRAGSPSLSRLGHAFESLAQGTHTQNAADLRPLGSPHTPAPDDAQSPDGSLVLWRGFSKPSHHMGRLRNARIHVERAVKIQPPT</sequence>
<keyword evidence="2" id="KW-1185">Reference proteome</keyword>
<name>A0A7F8RCC2_LEPWE</name>
<dbReference type="KEGG" id="lww:115943155"/>
<protein>
    <submittedName>
        <fullName evidence="3">Tubulin monoglycylase TTLL3-like</fullName>
    </submittedName>
</protein>
<dbReference type="RefSeq" id="XP_030891082.1">
    <property type="nucleotide sequence ID" value="XM_031035222.1"/>
</dbReference>
<evidence type="ECO:0000313" key="2">
    <source>
        <dbReference type="Proteomes" id="UP000245341"/>
    </source>
</evidence>
<dbReference type="GeneID" id="115943155"/>
<evidence type="ECO:0000256" key="1">
    <source>
        <dbReference type="SAM" id="MobiDB-lite"/>
    </source>
</evidence>
<gene>
    <name evidence="3" type="primary">LOC115943155</name>
</gene>
<feature type="region of interest" description="Disordered" evidence="1">
    <location>
        <begin position="28"/>
        <end position="62"/>
    </location>
</feature>
<reference evidence="3" key="1">
    <citation type="submission" date="2025-08" db="UniProtKB">
        <authorList>
            <consortium name="RefSeq"/>
        </authorList>
    </citation>
    <scope>IDENTIFICATION</scope>
    <source>
        <tissue evidence="3">Liver</tissue>
    </source>
</reference>
<dbReference type="Proteomes" id="UP000245341">
    <property type="component" value="Unplaced"/>
</dbReference>